<proteinExistence type="predicted"/>
<dbReference type="OrthoDB" id="9803752at2"/>
<accession>A0A5M8QQ42</accession>
<keyword evidence="8" id="KW-1185">Reference proteome</keyword>
<dbReference type="Pfam" id="PF18962">
    <property type="entry name" value="Por_Secre_tail"/>
    <property type="match status" value="1"/>
</dbReference>
<organism evidence="7 8">
    <name type="scientific">Dyadobacter flavalbus</name>
    <dbReference type="NCBI Taxonomy" id="2579942"/>
    <lineage>
        <taxon>Bacteria</taxon>
        <taxon>Pseudomonadati</taxon>
        <taxon>Bacteroidota</taxon>
        <taxon>Cytophagia</taxon>
        <taxon>Cytophagales</taxon>
        <taxon>Spirosomataceae</taxon>
        <taxon>Dyadobacter</taxon>
    </lineage>
</organism>
<keyword evidence="2" id="KW-0964">Secreted</keyword>
<dbReference type="InterPro" id="IPR008979">
    <property type="entry name" value="Galactose-bd-like_sf"/>
</dbReference>
<dbReference type="PANTHER" id="PTHR42754">
    <property type="entry name" value="ENDOGLUCANASE"/>
    <property type="match status" value="1"/>
</dbReference>
<dbReference type="AlphaFoldDB" id="A0A5M8QQ42"/>
<reference evidence="7 8" key="1">
    <citation type="submission" date="2019-05" db="EMBL/GenBank/DDBJ databases">
        <authorList>
            <person name="Qu J.-H."/>
        </authorList>
    </citation>
    <scope>NUCLEOTIDE SEQUENCE [LARGE SCALE GENOMIC DNA]</scope>
    <source>
        <strain evidence="7 8">NS28</strain>
    </source>
</reference>
<dbReference type="NCBIfam" id="TIGR04183">
    <property type="entry name" value="Por_Secre_tail"/>
    <property type="match status" value="1"/>
</dbReference>
<sequence length="1004" mass="109451">MRVLLPAWCAYLKVACLYFTTCINRAKANPGLNKNSLVMQGLVCALLFVSGSILAQPAIQWDKTVSSEDLQYYEFNTVKQTLDDGYIAGASLNDQDGHSIMVFKLSATGTKQWEKSFVAQYTEELAEIIPTPDGGYLLAGTSRSNAAGDKSENDKAMNGGHYGDYWIIKIAADGSKLWDRTIGGTGSDNLREAKSTADGGFILVGLSDSGVGADKSESNLNGRIWLVKVNAEGIIEWDKTTGTKNPNEGDGDFTMDVTQDGGYIIANTFYRFLPTETVSLTNVIKVSPDGTTEWSKVLEYTPDRIPTGIRQTPEGDYVLTLRSYVSSTSFILLKLDHTGNQIWYKTYQGRGRFITSAYALSLTSDNGYLIAGRSSASRGKDKSEDARNSEDYWIIKVDRDGNRHWDKTIGGTGTDALVSMQQTRDGGHILGGISLSPVGVDKSEPVDFYEGDIWLVKLAPEPARKRLNFTPGTIRFSAVAGSVGATQPATLLSGSGSPVPTLTKSLNSSWLTLPEPGLGTLNFGVDATGLTPGSYTDTVTAAAAGYRSATLAVELTVTAANQLTTVRINAGGDRSISSDGRVFTADQYYTGTDRINSIPYQDIRYTSEDVLYRSERSAASFGYNIPVVNGEYVVVLHFAEIWFGLPGGRHAGPGQRLFHVDIEASRKLTDYDIFTKAQGALTAVEEEFMVTVSDGQLNIDFSSGAANLPTVAAIEVIPRSEYTRRTVVISPVADAYIQEYSNENFGTSPLLIVKDTDDNPNILGRRSYLKFPSMEASQVTSAKLRIYGYNAENTSGVRLYVYGVDRDNWSETEINYISAPFFRFAQISGVSVNNEAKYYELDVTGFVQEQVANDPFVSFGLSSWYLNSNVRNIRLDFHSKENPSGNAPQLVITTNAAPKPSLQTTRIASEEITSENRQTGKSAVYPNPVRKQFTLTLSPKHEGPVSMQMISQSGRSYPIKASGQSTASAQKHIDLSGLTLDKGIYLLKISSKFETEVLKVLVAE</sequence>
<evidence type="ECO:0000256" key="3">
    <source>
        <dbReference type="ARBA" id="ARBA00022729"/>
    </source>
</evidence>
<dbReference type="InterPro" id="IPR021720">
    <property type="entry name" value="Malectin_dom"/>
</dbReference>
<evidence type="ECO:0000259" key="5">
    <source>
        <dbReference type="Pfam" id="PF18962"/>
    </source>
</evidence>
<gene>
    <name evidence="7" type="ORF">FEM33_21855</name>
</gene>
<evidence type="ECO:0000259" key="4">
    <source>
        <dbReference type="Pfam" id="PF11721"/>
    </source>
</evidence>
<dbReference type="InterPro" id="IPR055372">
    <property type="entry name" value="CBM96"/>
</dbReference>
<comment type="caution">
    <text evidence="7">The sequence shown here is derived from an EMBL/GenBank/DDBJ whole genome shotgun (WGS) entry which is preliminary data.</text>
</comment>
<feature type="domain" description="Carbohydrate-binding module family 96" evidence="6">
    <location>
        <begin position="727"/>
        <end position="894"/>
    </location>
</feature>
<comment type="subcellular location">
    <subcellularLocation>
        <location evidence="1">Secreted</location>
    </subcellularLocation>
</comment>
<feature type="domain" description="Secretion system C-terminal sorting" evidence="5">
    <location>
        <begin position="924"/>
        <end position="1001"/>
    </location>
</feature>
<dbReference type="GO" id="GO:0005576">
    <property type="term" value="C:extracellular region"/>
    <property type="evidence" value="ECO:0007669"/>
    <property type="project" value="UniProtKB-SubCell"/>
</dbReference>
<dbReference type="PANTHER" id="PTHR42754:SF1">
    <property type="entry name" value="LIPOPROTEIN"/>
    <property type="match status" value="1"/>
</dbReference>
<evidence type="ECO:0000259" key="6">
    <source>
        <dbReference type="Pfam" id="PF24517"/>
    </source>
</evidence>
<dbReference type="NCBIfam" id="NF033679">
    <property type="entry name" value="DNRLRE_dom"/>
    <property type="match status" value="1"/>
</dbReference>
<protein>
    <submittedName>
        <fullName evidence="7">DNRLRE domain-containing protein</fullName>
    </submittedName>
</protein>
<evidence type="ECO:0000313" key="7">
    <source>
        <dbReference type="EMBL" id="KAA6436776.1"/>
    </source>
</evidence>
<dbReference type="Proteomes" id="UP000323994">
    <property type="component" value="Unassembled WGS sequence"/>
</dbReference>
<dbReference type="Gene3D" id="2.60.120.430">
    <property type="entry name" value="Galactose-binding lectin"/>
    <property type="match status" value="1"/>
</dbReference>
<feature type="domain" description="Malectin" evidence="4">
    <location>
        <begin position="565"/>
        <end position="707"/>
    </location>
</feature>
<evidence type="ECO:0000256" key="1">
    <source>
        <dbReference type="ARBA" id="ARBA00004613"/>
    </source>
</evidence>
<dbReference type="InterPro" id="IPR026444">
    <property type="entry name" value="Secre_tail"/>
</dbReference>
<keyword evidence="3" id="KW-0732">Signal</keyword>
<dbReference type="RefSeq" id="WP_139014096.1">
    <property type="nucleotide sequence ID" value="NZ_VBSN01000066.1"/>
</dbReference>
<dbReference type="SUPFAM" id="SSF49785">
    <property type="entry name" value="Galactose-binding domain-like"/>
    <property type="match status" value="1"/>
</dbReference>
<name>A0A5M8QQ42_9BACT</name>
<evidence type="ECO:0000256" key="2">
    <source>
        <dbReference type="ARBA" id="ARBA00022525"/>
    </source>
</evidence>
<dbReference type="Pfam" id="PF11721">
    <property type="entry name" value="Malectin"/>
    <property type="match status" value="1"/>
</dbReference>
<dbReference type="Pfam" id="PF24517">
    <property type="entry name" value="CBM96"/>
    <property type="match status" value="1"/>
</dbReference>
<dbReference type="EMBL" id="VBSN01000066">
    <property type="protein sequence ID" value="KAA6436776.1"/>
    <property type="molecule type" value="Genomic_DNA"/>
</dbReference>
<evidence type="ECO:0000313" key="8">
    <source>
        <dbReference type="Proteomes" id="UP000323994"/>
    </source>
</evidence>